<protein>
    <submittedName>
        <fullName evidence="2">Uncharacterized protein</fullName>
    </submittedName>
</protein>
<name>A0A553RE05_9TELE</name>
<dbReference type="AlphaFoldDB" id="A0A553RE05"/>
<sequence length="244" mass="27805">MKSTERECKWEGDALAVSRVPYLYQMTQNENRPMPVEPQPRASQLYSPWFFFFQLLLDCTRRREVLHQLSHQTKKSTLPPSFLLFPPSLFLVVLFLPLSASLHPLPRDRAHLPDLGCRRPHSDQPSACPAAHRIQPSLDLGIFICDCVLLGFALMGREYQLLGICGLVVLHSFKAGCRYRLCLKMSFFEGRPDSSEVTVFAILFPAVIELTWIHLPFPPIPFSVHPHINSNSQKPMALRQGQTV</sequence>
<comment type="caution">
    <text evidence="2">The sequence shown here is derived from an EMBL/GenBank/DDBJ whole genome shotgun (WGS) entry which is preliminary data.</text>
</comment>
<dbReference type="EMBL" id="SRMA01024474">
    <property type="protein sequence ID" value="TRZ00377.1"/>
    <property type="molecule type" value="Genomic_DNA"/>
</dbReference>
<feature type="transmembrane region" description="Helical" evidence="1">
    <location>
        <begin position="82"/>
        <end position="102"/>
    </location>
</feature>
<accession>A0A553RE05</accession>
<evidence type="ECO:0000256" key="1">
    <source>
        <dbReference type="SAM" id="Phobius"/>
    </source>
</evidence>
<evidence type="ECO:0000313" key="2">
    <source>
        <dbReference type="EMBL" id="TRZ00377.1"/>
    </source>
</evidence>
<evidence type="ECO:0000313" key="3">
    <source>
        <dbReference type="Proteomes" id="UP000316079"/>
    </source>
</evidence>
<keyword evidence="3" id="KW-1185">Reference proteome</keyword>
<proteinExistence type="predicted"/>
<organism evidence="2 3">
    <name type="scientific">Danionella cerebrum</name>
    <dbReference type="NCBI Taxonomy" id="2873325"/>
    <lineage>
        <taxon>Eukaryota</taxon>
        <taxon>Metazoa</taxon>
        <taxon>Chordata</taxon>
        <taxon>Craniata</taxon>
        <taxon>Vertebrata</taxon>
        <taxon>Euteleostomi</taxon>
        <taxon>Actinopterygii</taxon>
        <taxon>Neopterygii</taxon>
        <taxon>Teleostei</taxon>
        <taxon>Ostariophysi</taxon>
        <taxon>Cypriniformes</taxon>
        <taxon>Danionidae</taxon>
        <taxon>Danioninae</taxon>
        <taxon>Danionella</taxon>
    </lineage>
</organism>
<keyword evidence="1" id="KW-0812">Transmembrane</keyword>
<reference evidence="2 3" key="1">
    <citation type="journal article" date="2019" name="Sci. Data">
        <title>Hybrid genome assembly and annotation of Danionella translucida.</title>
        <authorList>
            <person name="Kadobianskyi M."/>
            <person name="Schulze L."/>
            <person name="Schuelke M."/>
            <person name="Judkewitz B."/>
        </authorList>
    </citation>
    <scope>NUCLEOTIDE SEQUENCE [LARGE SCALE GENOMIC DNA]</scope>
    <source>
        <strain evidence="2 3">Bolton</strain>
    </source>
</reference>
<dbReference type="Proteomes" id="UP000316079">
    <property type="component" value="Unassembled WGS sequence"/>
</dbReference>
<gene>
    <name evidence="2" type="ORF">DNTS_026594</name>
</gene>
<keyword evidence="1" id="KW-0472">Membrane</keyword>
<keyword evidence="1" id="KW-1133">Transmembrane helix</keyword>